<organism evidence="2 3">
    <name type="scientific">Ceratopteris richardii</name>
    <name type="common">Triangle waterfern</name>
    <dbReference type="NCBI Taxonomy" id="49495"/>
    <lineage>
        <taxon>Eukaryota</taxon>
        <taxon>Viridiplantae</taxon>
        <taxon>Streptophyta</taxon>
        <taxon>Embryophyta</taxon>
        <taxon>Tracheophyta</taxon>
        <taxon>Polypodiopsida</taxon>
        <taxon>Polypodiidae</taxon>
        <taxon>Polypodiales</taxon>
        <taxon>Pteridineae</taxon>
        <taxon>Pteridaceae</taxon>
        <taxon>Parkerioideae</taxon>
        <taxon>Ceratopteris</taxon>
    </lineage>
</organism>
<dbReference type="Proteomes" id="UP000825935">
    <property type="component" value="Chromosome 34"/>
</dbReference>
<dbReference type="InterPro" id="IPR029052">
    <property type="entry name" value="Metallo-depent_PP-like"/>
</dbReference>
<dbReference type="OMA" id="GRKKCPY"/>
<name>A0A8T2QI79_CERRI</name>
<accession>A0A8T2QI79</accession>
<dbReference type="Pfam" id="PF00149">
    <property type="entry name" value="Metallophos"/>
    <property type="match status" value="1"/>
</dbReference>
<protein>
    <recommendedName>
        <fullName evidence="1">Calcineurin-like phosphoesterase domain-containing protein</fullName>
    </recommendedName>
</protein>
<dbReference type="SUPFAM" id="SSF56300">
    <property type="entry name" value="Metallo-dependent phosphatases"/>
    <property type="match status" value="1"/>
</dbReference>
<dbReference type="InterPro" id="IPR027629">
    <property type="entry name" value="DevT-like"/>
</dbReference>
<dbReference type="CDD" id="cd07397">
    <property type="entry name" value="MPP_NostocDevT-like"/>
    <property type="match status" value="1"/>
</dbReference>
<dbReference type="InterPro" id="IPR004843">
    <property type="entry name" value="Calcineurin-like_PHP"/>
</dbReference>
<comment type="caution">
    <text evidence="2">The sequence shown here is derived from an EMBL/GenBank/DDBJ whole genome shotgun (WGS) entry which is preliminary data.</text>
</comment>
<keyword evidence="3" id="KW-1185">Reference proteome</keyword>
<dbReference type="OrthoDB" id="3664at2759"/>
<dbReference type="PANTHER" id="PTHR35769">
    <property type="entry name" value="CALCINEURIN-LIKE METALLO-PHOSPHOESTERASE SUPERFAMILY PROTEIN"/>
    <property type="match status" value="1"/>
</dbReference>
<evidence type="ECO:0000259" key="1">
    <source>
        <dbReference type="Pfam" id="PF00149"/>
    </source>
</evidence>
<dbReference type="GO" id="GO:0016787">
    <property type="term" value="F:hydrolase activity"/>
    <property type="evidence" value="ECO:0007669"/>
    <property type="project" value="InterPro"/>
</dbReference>
<dbReference type="NCBIfam" id="TIGR04168">
    <property type="entry name" value="TIGR04168 family protein"/>
    <property type="match status" value="1"/>
</dbReference>
<sequence>MCSLNFSRGMYACGLQGQKCFEDSLFSCSDCCVSRINRHLSAVASSRVVLAPMAMPRVRIAVVGDVHDDWDSTKDRRALEVLKPDLVLFTGDFGNENVDLVHSISKLDLLKAAILGNHDCWYTIPRSSSDAVEAQLESLGNSHIGYSRMDISELKLSVIGARPFSWGGDDFGRTHELLKERYGIKGLNESANKISSLALNAPTDHVLVFLGHNGPAGLSSEPSDICGKDWSRTSTGDHGDPDLEMALKNVKQKGLHNVQLVIFGHMHKQLHLNRGDRTMLVRGPDNIIYVNAAVVPRVRNVSSKSNNTGITEWETIRNFTIIDVMNNQVTRVAETWIRVGENDFVDSETILYSCMPQ</sequence>
<dbReference type="AlphaFoldDB" id="A0A8T2QI79"/>
<proteinExistence type="predicted"/>
<evidence type="ECO:0000313" key="3">
    <source>
        <dbReference type="Proteomes" id="UP000825935"/>
    </source>
</evidence>
<reference evidence="2" key="1">
    <citation type="submission" date="2021-08" db="EMBL/GenBank/DDBJ databases">
        <title>WGS assembly of Ceratopteris richardii.</title>
        <authorList>
            <person name="Marchant D.B."/>
            <person name="Chen G."/>
            <person name="Jenkins J."/>
            <person name="Shu S."/>
            <person name="Leebens-Mack J."/>
            <person name="Grimwood J."/>
            <person name="Schmutz J."/>
            <person name="Soltis P."/>
            <person name="Soltis D."/>
            <person name="Chen Z.-H."/>
        </authorList>
    </citation>
    <scope>NUCLEOTIDE SEQUENCE</scope>
    <source>
        <strain evidence="2">Whitten #5841</strain>
        <tissue evidence="2">Leaf</tissue>
    </source>
</reference>
<gene>
    <name evidence="2" type="ORF">KP509_34G008700</name>
</gene>
<feature type="domain" description="Calcineurin-like phosphoesterase" evidence="1">
    <location>
        <begin position="59"/>
        <end position="268"/>
    </location>
</feature>
<dbReference type="PANTHER" id="PTHR35769:SF2">
    <property type="entry name" value="CALCINEURIN-LIKE METALLO-PHOSPHOESTERASE SUPERFAMILY PROTEIN"/>
    <property type="match status" value="1"/>
</dbReference>
<evidence type="ECO:0000313" key="2">
    <source>
        <dbReference type="EMBL" id="KAH7283466.1"/>
    </source>
</evidence>
<dbReference type="Gene3D" id="3.60.21.10">
    <property type="match status" value="1"/>
</dbReference>
<dbReference type="EMBL" id="CM035439">
    <property type="protein sequence ID" value="KAH7283466.1"/>
    <property type="molecule type" value="Genomic_DNA"/>
</dbReference>